<dbReference type="EMBL" id="LR130779">
    <property type="protein sequence ID" value="VDN63569.1"/>
    <property type="molecule type" value="Genomic_DNA"/>
</dbReference>
<proteinExistence type="predicted"/>
<gene>
    <name evidence="1" type="ORF">POT9AD_2594</name>
</gene>
<dbReference type="NCBIfam" id="NF041882">
    <property type="entry name" value="PA3371_fam"/>
    <property type="match status" value="1"/>
</dbReference>
<protein>
    <submittedName>
        <fullName evidence="1">Uncharacterized protein</fullName>
    </submittedName>
</protein>
<accession>A0A653B5V5</accession>
<dbReference type="AlphaFoldDB" id="A0A653B5V5"/>
<reference evidence="1" key="1">
    <citation type="submission" date="2018-11" db="EMBL/GenBank/DDBJ databases">
        <authorList>
            <consortium name="Genoscope - CEA"/>
            <person name="William W."/>
        </authorList>
    </citation>
    <scope>NUCLEOTIDE SEQUENCE [LARGE SCALE GENOMIC DNA]</scope>
    <source>
        <strain evidence="1">T9AD</strain>
    </source>
</reference>
<organism evidence="1">
    <name type="scientific">Ectopseudomonas oleovorans</name>
    <name type="common">Pseudomonas oleovorans</name>
    <dbReference type="NCBI Taxonomy" id="301"/>
    <lineage>
        <taxon>Bacteria</taxon>
        <taxon>Pseudomonadati</taxon>
        <taxon>Pseudomonadota</taxon>
        <taxon>Gammaproteobacteria</taxon>
        <taxon>Pseudomonadales</taxon>
        <taxon>Pseudomonadaceae</taxon>
        <taxon>Ectopseudomonas</taxon>
    </lineage>
</organism>
<evidence type="ECO:0000313" key="1">
    <source>
        <dbReference type="EMBL" id="VDN63569.1"/>
    </source>
</evidence>
<name>A0A653B5V5_ECTOL</name>
<dbReference type="InterPro" id="IPR049711">
    <property type="entry name" value="PA3371-like"/>
</dbReference>
<sequence length="61" mass="6616">MSRSAFLLLIMTLLSLAVLWLSPGLEGSLALLLKGACALFALAFLVALMLGRRIKFDPVLR</sequence>